<accession>A0A494X2T1</accession>
<dbReference type="RefSeq" id="WP_121091086.1">
    <property type="nucleotide sequence ID" value="NZ_RBZU01000018.1"/>
</dbReference>
<organism evidence="2 3">
    <name type="scientific">Pararobbsia silviterrae</name>
    <dbReference type="NCBI Taxonomy" id="1792498"/>
    <lineage>
        <taxon>Bacteria</taxon>
        <taxon>Pseudomonadati</taxon>
        <taxon>Pseudomonadota</taxon>
        <taxon>Betaproteobacteria</taxon>
        <taxon>Burkholderiales</taxon>
        <taxon>Burkholderiaceae</taxon>
        <taxon>Pararobbsia</taxon>
    </lineage>
</organism>
<dbReference type="InterPro" id="IPR050266">
    <property type="entry name" value="AB_hydrolase_sf"/>
</dbReference>
<sequence length="294" mass="32429">MSAAGETLQPRERSVQCASPAGLHRTAYTEWGDPGNPNVLLCVHGLTRSGRDFDVLAQALSRDYRVVCPDIVGRGRSGRLADSRYYAVPQYVSDMVTLIARLNVERVDWFGTSMGGLIGMTLAGLPDTPIARMLINDVGPRLGVEAIQRIGDYLGRPVRFDTEQQAIDYLWQISQSFGPHTPEQWRALSLPLLREQDGGWTLRYDPRIADPFKAITPEQAEFGEAMLWRSIETFDGPLLVVRGAQSDLLSSDTANEIVARARHASVVEIPGVGHAPTFVDPAQIEIARAFFIGR</sequence>
<dbReference type="Gene3D" id="3.40.50.1820">
    <property type="entry name" value="alpha/beta hydrolase"/>
    <property type="match status" value="1"/>
</dbReference>
<dbReference type="Proteomes" id="UP000270342">
    <property type="component" value="Unassembled WGS sequence"/>
</dbReference>
<evidence type="ECO:0000313" key="3">
    <source>
        <dbReference type="Proteomes" id="UP000270342"/>
    </source>
</evidence>
<name>A0A494X2T1_9BURK</name>
<reference evidence="2 3" key="1">
    <citation type="submission" date="2018-10" db="EMBL/GenBank/DDBJ databases">
        <title>Robbsia sp. DHC34, isolated from soil.</title>
        <authorList>
            <person name="Gao Z.-H."/>
            <person name="Qiu L.-H."/>
        </authorList>
    </citation>
    <scope>NUCLEOTIDE SEQUENCE [LARGE SCALE GENOMIC DNA]</scope>
    <source>
        <strain evidence="2 3">DHC34</strain>
    </source>
</reference>
<dbReference type="GO" id="GO:0016787">
    <property type="term" value="F:hydrolase activity"/>
    <property type="evidence" value="ECO:0007669"/>
    <property type="project" value="UniProtKB-KW"/>
</dbReference>
<dbReference type="AlphaFoldDB" id="A0A494X2T1"/>
<dbReference type="GO" id="GO:0016020">
    <property type="term" value="C:membrane"/>
    <property type="evidence" value="ECO:0007669"/>
    <property type="project" value="TreeGrafter"/>
</dbReference>
<keyword evidence="3" id="KW-1185">Reference proteome</keyword>
<gene>
    <name evidence="2" type="ORF">D7S86_26580</name>
</gene>
<dbReference type="Pfam" id="PF12697">
    <property type="entry name" value="Abhydrolase_6"/>
    <property type="match status" value="1"/>
</dbReference>
<evidence type="ECO:0000313" key="2">
    <source>
        <dbReference type="EMBL" id="RKP45005.1"/>
    </source>
</evidence>
<dbReference type="InterPro" id="IPR029058">
    <property type="entry name" value="AB_hydrolase_fold"/>
</dbReference>
<dbReference type="EMBL" id="RBZU01000018">
    <property type="protein sequence ID" value="RKP45005.1"/>
    <property type="molecule type" value="Genomic_DNA"/>
</dbReference>
<dbReference type="PANTHER" id="PTHR43798">
    <property type="entry name" value="MONOACYLGLYCEROL LIPASE"/>
    <property type="match status" value="1"/>
</dbReference>
<dbReference type="SUPFAM" id="SSF53474">
    <property type="entry name" value="alpha/beta-Hydrolases"/>
    <property type="match status" value="1"/>
</dbReference>
<dbReference type="PRINTS" id="PR00111">
    <property type="entry name" value="ABHYDROLASE"/>
</dbReference>
<comment type="caution">
    <text evidence="2">The sequence shown here is derived from an EMBL/GenBank/DDBJ whole genome shotgun (WGS) entry which is preliminary data.</text>
</comment>
<keyword evidence="2" id="KW-0378">Hydrolase</keyword>
<feature type="domain" description="AB hydrolase-1" evidence="1">
    <location>
        <begin position="40"/>
        <end position="283"/>
    </location>
</feature>
<dbReference type="PANTHER" id="PTHR43798:SF33">
    <property type="entry name" value="HYDROLASE, PUTATIVE (AFU_ORTHOLOGUE AFUA_2G14860)-RELATED"/>
    <property type="match status" value="1"/>
</dbReference>
<evidence type="ECO:0000259" key="1">
    <source>
        <dbReference type="Pfam" id="PF12697"/>
    </source>
</evidence>
<proteinExistence type="predicted"/>
<dbReference type="InterPro" id="IPR000073">
    <property type="entry name" value="AB_hydrolase_1"/>
</dbReference>
<protein>
    <submittedName>
        <fullName evidence="2">Alpha/beta hydrolase</fullName>
    </submittedName>
</protein>
<dbReference type="OrthoDB" id="8543939at2"/>